<dbReference type="InterPro" id="IPR050276">
    <property type="entry name" value="MshD_Acetyltransferase"/>
</dbReference>
<feature type="domain" description="N-acetyltransferase" evidence="2">
    <location>
        <begin position="183"/>
        <end position="354"/>
    </location>
</feature>
<dbReference type="SUPFAM" id="SSF55729">
    <property type="entry name" value="Acyl-CoA N-acyltransferases (Nat)"/>
    <property type="match status" value="2"/>
</dbReference>
<name>A0A849BJ56_9ACTN</name>
<gene>
    <name evidence="3" type="ORF">HLB09_05985</name>
</gene>
<dbReference type="Pfam" id="PF00583">
    <property type="entry name" value="Acetyltransf_1"/>
    <property type="match status" value="1"/>
</dbReference>
<dbReference type="Proteomes" id="UP000555552">
    <property type="component" value="Unassembled WGS sequence"/>
</dbReference>
<dbReference type="AlphaFoldDB" id="A0A849BJ56"/>
<dbReference type="GO" id="GO:0016747">
    <property type="term" value="F:acyltransferase activity, transferring groups other than amino-acyl groups"/>
    <property type="evidence" value="ECO:0007669"/>
    <property type="project" value="InterPro"/>
</dbReference>
<evidence type="ECO:0000259" key="2">
    <source>
        <dbReference type="PROSITE" id="PS51186"/>
    </source>
</evidence>
<dbReference type="InterPro" id="IPR016181">
    <property type="entry name" value="Acyl_CoA_acyltransferase"/>
</dbReference>
<dbReference type="EMBL" id="JABEMA010000057">
    <property type="protein sequence ID" value="NNH22651.1"/>
    <property type="molecule type" value="Genomic_DNA"/>
</dbReference>
<feature type="domain" description="N-acetyltransferase" evidence="2">
    <location>
        <begin position="19"/>
        <end position="162"/>
    </location>
</feature>
<dbReference type="PROSITE" id="PS51186">
    <property type="entry name" value="GNAT"/>
    <property type="match status" value="2"/>
</dbReference>
<evidence type="ECO:0000313" key="3">
    <source>
        <dbReference type="EMBL" id="NNH22651.1"/>
    </source>
</evidence>
<keyword evidence="3" id="KW-0808">Transferase</keyword>
<sequence>MRVTTSPGDDPAFLAEGFEAWHAAEEAGRRHGLPTAAPWPREEARAELAHPVPWEPVVVLSAVDDGEVVGAARVEAPQRDNRDLLYCEIAVPASSRRRGVGSALLRAVCDLADEQGRPRLLTEVAVPLEADVDRWPGTAFAAATGFSLGVADVRRELPLPADESHLDALRAAALPRSTGYRWEVLRGAPEPEDAAAMAELSSRMLTEAPQDDLVVEAEDVDAERVLAEHQRSLALGRTRWVALARSDDGATAGYSMLVRSEHEPDVLHQWDTLVLPEHRGHRLGLLLKLDCLAAALADGREEGWAGSLRAVRTYNAASNGPMVAVNEEMGFRPVELLHEMQAEVSVVRAALDARLAGAAAPPEEPAATAAAGSAVADGS</sequence>
<protein>
    <submittedName>
        <fullName evidence="3">GNAT family N-acetyltransferase</fullName>
    </submittedName>
</protein>
<dbReference type="PANTHER" id="PTHR43617">
    <property type="entry name" value="L-AMINO ACID N-ACETYLTRANSFERASE"/>
    <property type="match status" value="1"/>
</dbReference>
<proteinExistence type="predicted"/>
<comment type="caution">
    <text evidence="3">The sequence shown here is derived from an EMBL/GenBank/DDBJ whole genome shotgun (WGS) entry which is preliminary data.</text>
</comment>
<dbReference type="PANTHER" id="PTHR43617:SF20">
    <property type="entry name" value="N-ALPHA-ACETYLTRANSFERASE RIMI"/>
    <property type="match status" value="1"/>
</dbReference>
<dbReference type="RefSeq" id="WP_171202488.1">
    <property type="nucleotide sequence ID" value="NZ_BAAANP010000017.1"/>
</dbReference>
<organism evidence="3 4">
    <name type="scientific">Pseudokineococcus marinus</name>
    <dbReference type="NCBI Taxonomy" id="351215"/>
    <lineage>
        <taxon>Bacteria</taxon>
        <taxon>Bacillati</taxon>
        <taxon>Actinomycetota</taxon>
        <taxon>Actinomycetes</taxon>
        <taxon>Kineosporiales</taxon>
        <taxon>Kineosporiaceae</taxon>
        <taxon>Pseudokineococcus</taxon>
    </lineage>
</organism>
<evidence type="ECO:0000313" key="4">
    <source>
        <dbReference type="Proteomes" id="UP000555552"/>
    </source>
</evidence>
<dbReference type="CDD" id="cd04301">
    <property type="entry name" value="NAT_SF"/>
    <property type="match status" value="1"/>
</dbReference>
<feature type="region of interest" description="Disordered" evidence="1">
    <location>
        <begin position="358"/>
        <end position="379"/>
    </location>
</feature>
<keyword evidence="4" id="KW-1185">Reference proteome</keyword>
<dbReference type="Gene3D" id="3.40.630.30">
    <property type="match status" value="1"/>
</dbReference>
<evidence type="ECO:0000256" key="1">
    <source>
        <dbReference type="SAM" id="MobiDB-lite"/>
    </source>
</evidence>
<dbReference type="InterPro" id="IPR000182">
    <property type="entry name" value="GNAT_dom"/>
</dbReference>
<accession>A0A849BJ56</accession>
<reference evidence="3 4" key="1">
    <citation type="submission" date="2020-05" db="EMBL/GenBank/DDBJ databases">
        <title>MicrobeNet Type strains.</title>
        <authorList>
            <person name="Nicholson A.C."/>
        </authorList>
    </citation>
    <scope>NUCLEOTIDE SEQUENCE [LARGE SCALE GENOMIC DNA]</scope>
    <source>
        <strain evidence="3 4">JCM 14547</strain>
    </source>
</reference>